<dbReference type="InterPro" id="IPR036869">
    <property type="entry name" value="J_dom_sf"/>
</dbReference>
<dbReference type="Proteomes" id="UP001165160">
    <property type="component" value="Unassembled WGS sequence"/>
</dbReference>
<dbReference type="AlphaFoldDB" id="A0A9W7F7X0"/>
<comment type="caution">
    <text evidence="2">The sequence shown here is derived from an EMBL/GenBank/DDBJ whole genome shotgun (WGS) entry which is preliminary data.</text>
</comment>
<dbReference type="CDD" id="cd06257">
    <property type="entry name" value="DnaJ"/>
    <property type="match status" value="1"/>
</dbReference>
<accession>A0A9W7F7X0</accession>
<name>A0A9W7F7X0_9STRA</name>
<dbReference type="EMBL" id="BRXX01000311">
    <property type="protein sequence ID" value="GMI04039.1"/>
    <property type="molecule type" value="Genomic_DNA"/>
</dbReference>
<evidence type="ECO:0000313" key="2">
    <source>
        <dbReference type="EMBL" id="GMI04039.1"/>
    </source>
</evidence>
<feature type="domain" description="J" evidence="1">
    <location>
        <begin position="45"/>
        <end position="102"/>
    </location>
</feature>
<dbReference type="PROSITE" id="PS50076">
    <property type="entry name" value="DNAJ_2"/>
    <property type="match status" value="1"/>
</dbReference>
<evidence type="ECO:0000313" key="3">
    <source>
        <dbReference type="Proteomes" id="UP001165160"/>
    </source>
</evidence>
<organism evidence="2 3">
    <name type="scientific">Triparma verrucosa</name>
    <dbReference type="NCBI Taxonomy" id="1606542"/>
    <lineage>
        <taxon>Eukaryota</taxon>
        <taxon>Sar</taxon>
        <taxon>Stramenopiles</taxon>
        <taxon>Ochrophyta</taxon>
        <taxon>Bolidophyceae</taxon>
        <taxon>Parmales</taxon>
        <taxon>Triparmaceae</taxon>
        <taxon>Triparma</taxon>
    </lineage>
</organism>
<proteinExistence type="predicted"/>
<sequence length="141" mass="15859">MISSLTRSHSIRSHSPIRLPLHLLHLLRPLSRGLSNQSTGSPPEHYTKILNLTSLSTLSDVKKNFRALAKKHHPDLVGSTPSSVSKMSIITEAYQSALSDFDVHSFNPSSKIHHDCEIFTISELRNMPRFEVVKKTETDFT</sequence>
<protein>
    <recommendedName>
        <fullName evidence="1">J domain-containing protein</fullName>
    </recommendedName>
</protein>
<dbReference type="InterPro" id="IPR001623">
    <property type="entry name" value="DnaJ_domain"/>
</dbReference>
<dbReference type="SUPFAM" id="SSF46565">
    <property type="entry name" value="Chaperone J-domain"/>
    <property type="match status" value="1"/>
</dbReference>
<dbReference type="SMART" id="SM00271">
    <property type="entry name" value="DnaJ"/>
    <property type="match status" value="1"/>
</dbReference>
<dbReference type="Gene3D" id="1.10.287.110">
    <property type="entry name" value="DnaJ domain"/>
    <property type="match status" value="1"/>
</dbReference>
<keyword evidence="3" id="KW-1185">Reference proteome</keyword>
<reference evidence="3" key="1">
    <citation type="journal article" date="2023" name="Commun. Biol.">
        <title>Genome analysis of Parmales, the sister group of diatoms, reveals the evolutionary specialization of diatoms from phago-mixotrophs to photoautotrophs.</title>
        <authorList>
            <person name="Ban H."/>
            <person name="Sato S."/>
            <person name="Yoshikawa S."/>
            <person name="Yamada K."/>
            <person name="Nakamura Y."/>
            <person name="Ichinomiya M."/>
            <person name="Sato N."/>
            <person name="Blanc-Mathieu R."/>
            <person name="Endo H."/>
            <person name="Kuwata A."/>
            <person name="Ogata H."/>
        </authorList>
    </citation>
    <scope>NUCLEOTIDE SEQUENCE [LARGE SCALE GENOMIC DNA]</scope>
    <source>
        <strain evidence="3">NIES 3699</strain>
    </source>
</reference>
<dbReference type="Pfam" id="PF00226">
    <property type="entry name" value="DnaJ"/>
    <property type="match status" value="1"/>
</dbReference>
<gene>
    <name evidence="2" type="ORF">TrVE_jg11195</name>
</gene>
<evidence type="ECO:0000259" key="1">
    <source>
        <dbReference type="PROSITE" id="PS50076"/>
    </source>
</evidence>